<proteinExistence type="predicted"/>
<gene>
    <name evidence="1" type="ORF">AWB68_06586</name>
</gene>
<reference evidence="1" key="1">
    <citation type="submission" date="2016-01" db="EMBL/GenBank/DDBJ databases">
        <authorList>
            <person name="Peeters C."/>
        </authorList>
    </citation>
    <scope>NUCLEOTIDE SEQUENCE [LARGE SCALE GENOMIC DNA]</scope>
    <source>
        <strain evidence="1">LMG 22940</strain>
    </source>
</reference>
<name>A0A158KN98_9BURK</name>
<organism evidence="1 2">
    <name type="scientific">Caballeronia choica</name>
    <dbReference type="NCBI Taxonomy" id="326476"/>
    <lineage>
        <taxon>Bacteria</taxon>
        <taxon>Pseudomonadati</taxon>
        <taxon>Pseudomonadota</taxon>
        <taxon>Betaproteobacteria</taxon>
        <taxon>Burkholderiales</taxon>
        <taxon>Burkholderiaceae</taxon>
        <taxon>Caballeronia</taxon>
    </lineage>
</organism>
<comment type="caution">
    <text evidence="1">The sequence shown here is derived from an EMBL/GenBank/DDBJ whole genome shotgun (WGS) entry which is preliminary data.</text>
</comment>
<accession>A0A158KN98</accession>
<dbReference type="Proteomes" id="UP000054770">
    <property type="component" value="Unassembled WGS sequence"/>
</dbReference>
<keyword evidence="2" id="KW-1185">Reference proteome</keyword>
<dbReference type="EMBL" id="FCON02000122">
    <property type="protein sequence ID" value="SAL82612.1"/>
    <property type="molecule type" value="Genomic_DNA"/>
</dbReference>
<dbReference type="OrthoDB" id="9103614at2"/>
<protein>
    <submittedName>
        <fullName evidence="1">Uncharacterized protein</fullName>
    </submittedName>
</protein>
<dbReference type="AlphaFoldDB" id="A0A158KN98"/>
<evidence type="ECO:0000313" key="1">
    <source>
        <dbReference type="EMBL" id="SAL82612.1"/>
    </source>
</evidence>
<sequence>MSEMQKAIAPVVELETRLHGELTEAGQGASRPTHCDAIPAQVTAARHLLYSNVYFELERRITQVELWLEARAHPEAGSC</sequence>
<evidence type="ECO:0000313" key="2">
    <source>
        <dbReference type="Proteomes" id="UP000054770"/>
    </source>
</evidence>
<dbReference type="RefSeq" id="WP_087648523.1">
    <property type="nucleotide sequence ID" value="NZ_FCON02000122.1"/>
</dbReference>